<comment type="catalytic activity">
    <reaction evidence="3">
        <text>Endohydrolysis of (1-&gt;4)-alpha-D-glucosidic linkages in polysaccharides containing three or more (1-&gt;4)-alpha-linked D-glucose units.</text>
        <dbReference type="EC" id="3.2.1.1"/>
    </reaction>
</comment>
<dbReference type="CDD" id="cd11334">
    <property type="entry name" value="AmyAc_TreS"/>
    <property type="match status" value="1"/>
</dbReference>
<evidence type="ECO:0000256" key="2">
    <source>
        <dbReference type="RuleBase" id="RU003615"/>
    </source>
</evidence>
<keyword evidence="3" id="KW-0119">Carbohydrate metabolism</keyword>
<evidence type="ECO:0000256" key="3">
    <source>
        <dbReference type="RuleBase" id="RU361134"/>
    </source>
</evidence>
<comment type="caution">
    <text evidence="5">The sequence shown here is derived from an EMBL/GenBank/DDBJ whole genome shotgun (WGS) entry which is preliminary data.</text>
</comment>
<dbReference type="SMART" id="SM00642">
    <property type="entry name" value="Aamy"/>
    <property type="match status" value="1"/>
</dbReference>
<evidence type="ECO:0000313" key="5">
    <source>
        <dbReference type="EMBL" id="RUR01039.1"/>
    </source>
</evidence>
<keyword evidence="3" id="KW-0378">Hydrolase</keyword>
<gene>
    <name evidence="5" type="ORF">ELQ94_05775</name>
</gene>
<reference evidence="5 6" key="1">
    <citation type="submission" date="2018-12" db="EMBL/GenBank/DDBJ databases">
        <authorList>
            <person name="Li F."/>
        </authorList>
    </citation>
    <scope>NUCLEOTIDE SEQUENCE [LARGE SCALE GENOMIC DNA]</scope>
    <source>
        <strain evidence="5 6">EGI 6500705</strain>
    </source>
</reference>
<dbReference type="InterPro" id="IPR017853">
    <property type="entry name" value="GH"/>
</dbReference>
<dbReference type="InterPro" id="IPR006046">
    <property type="entry name" value="Alpha_amylase"/>
</dbReference>
<sequence>MKVTDTSDLWWKTAVVYNLDVETYLDWNDDGVGDFEGLAHRIDYLAELGVTCLWLAPFYPSPQKDNGYDITDYYGVDPRYGHLGDVVEVFRTAKDRGIRVIVDLVVNHTSDQHPWFKEALKGKDNQYRDYYRWRDEPPKNQKENAFPDTEEGTWFLDEKSGQYYRHSFYRHQPDLNTANPTVRDEIAKIIGFWFQLGVDGFRVDAVPYLLDDDTPDDPYDFLRTLRRYVGRRSGTGMLLGEVNLPHDEQFEFFGDKDGDGLTMQFDFVTNQALYLALAREDARPIAASLLSRPALESSNQWGNFVRNHDELNLNQLTEEERGFVFEQFAPEESMRLHGRGIRRRLPPLIDSDPRRLAMVYSLMFALPGAPVLYYGEEIGMGENLDLPGRESVRSPMQWSDQENGGFSSAPKRKLVTAVTGGGFGPEYVNAAQQRHVDSSLFTFMRTLIQTYRNSPEIGWGEFALLEQPYDAVLAHSLRTDTGYLVAVHNLGSEAHTVPITLERIEPETRVVDLFHDHVLVPDERGRLDVPLEGYGHRWLRVVSPGEKRLT</sequence>
<organism evidence="5 6">
    <name type="scientific">Labedella endophytica</name>
    <dbReference type="NCBI Taxonomy" id="1523160"/>
    <lineage>
        <taxon>Bacteria</taxon>
        <taxon>Bacillati</taxon>
        <taxon>Actinomycetota</taxon>
        <taxon>Actinomycetes</taxon>
        <taxon>Micrococcales</taxon>
        <taxon>Microbacteriaceae</taxon>
        <taxon>Labedella</taxon>
    </lineage>
</organism>
<keyword evidence="3" id="KW-0326">Glycosidase</keyword>
<comment type="similarity">
    <text evidence="1 2">Belongs to the glycosyl hydrolase 13 family.</text>
</comment>
<dbReference type="SUPFAM" id="SSF51445">
    <property type="entry name" value="(Trans)glycosidases"/>
    <property type="match status" value="1"/>
</dbReference>
<proteinExistence type="inferred from homology"/>
<keyword evidence="6" id="KW-1185">Reference proteome</keyword>
<protein>
    <recommendedName>
        <fullName evidence="3">Alpha-amylase</fullName>
        <ecNumber evidence="3">3.2.1.1</ecNumber>
    </recommendedName>
</protein>
<evidence type="ECO:0000256" key="1">
    <source>
        <dbReference type="ARBA" id="ARBA00008061"/>
    </source>
</evidence>
<dbReference type="PANTHER" id="PTHR10357">
    <property type="entry name" value="ALPHA-AMYLASE FAMILY MEMBER"/>
    <property type="match status" value="1"/>
</dbReference>
<dbReference type="Pfam" id="PF22157">
    <property type="entry name" value="SupH-like_C"/>
    <property type="match status" value="1"/>
</dbReference>
<dbReference type="InterPro" id="IPR013780">
    <property type="entry name" value="Glyco_hydro_b"/>
</dbReference>
<dbReference type="AlphaFoldDB" id="A0A3S0Y013"/>
<evidence type="ECO:0000259" key="4">
    <source>
        <dbReference type="SMART" id="SM00642"/>
    </source>
</evidence>
<accession>A0A3S0Y013</accession>
<dbReference type="PANTHER" id="PTHR10357:SF219">
    <property type="entry name" value="MALTOSE ALPHA-D-GLUCOSYLTRANSFERASE"/>
    <property type="match status" value="1"/>
</dbReference>
<feature type="domain" description="Glycosyl hydrolase family 13 catalytic" evidence="4">
    <location>
        <begin position="22"/>
        <end position="412"/>
    </location>
</feature>
<evidence type="ECO:0000313" key="6">
    <source>
        <dbReference type="Proteomes" id="UP000274909"/>
    </source>
</evidence>
<dbReference type="Gene3D" id="3.90.400.10">
    <property type="entry name" value="Oligo-1,6-glucosidase, Domain 2"/>
    <property type="match status" value="1"/>
</dbReference>
<dbReference type="OrthoDB" id="9043248at2"/>
<name>A0A3S0Y013_9MICO</name>
<dbReference type="InterPro" id="IPR054049">
    <property type="entry name" value="SupH-like_C"/>
</dbReference>
<dbReference type="GO" id="GO:0005975">
    <property type="term" value="P:carbohydrate metabolic process"/>
    <property type="evidence" value="ECO:0007669"/>
    <property type="project" value="InterPro"/>
</dbReference>
<dbReference type="GO" id="GO:0043169">
    <property type="term" value="F:cation binding"/>
    <property type="evidence" value="ECO:0007669"/>
    <property type="project" value="InterPro"/>
</dbReference>
<dbReference type="Gene3D" id="3.20.20.80">
    <property type="entry name" value="Glycosidases"/>
    <property type="match status" value="1"/>
</dbReference>
<dbReference type="Gene3D" id="2.60.40.1180">
    <property type="entry name" value="Golgi alpha-mannosidase II"/>
    <property type="match status" value="1"/>
</dbReference>
<dbReference type="EC" id="3.2.1.1" evidence="3"/>
<dbReference type="InterPro" id="IPR006047">
    <property type="entry name" value="GH13_cat_dom"/>
</dbReference>
<dbReference type="EMBL" id="RZGZ01000002">
    <property type="protein sequence ID" value="RUR01039.1"/>
    <property type="molecule type" value="Genomic_DNA"/>
</dbReference>
<dbReference type="RefSeq" id="WP_127048112.1">
    <property type="nucleotide sequence ID" value="NZ_RZGZ01000002.1"/>
</dbReference>
<dbReference type="Proteomes" id="UP000274909">
    <property type="component" value="Unassembled WGS sequence"/>
</dbReference>
<dbReference type="Pfam" id="PF00128">
    <property type="entry name" value="Alpha-amylase"/>
    <property type="match status" value="2"/>
</dbReference>
<dbReference type="InterPro" id="IPR045857">
    <property type="entry name" value="O16G_dom_2"/>
</dbReference>
<dbReference type="GO" id="GO:0004556">
    <property type="term" value="F:alpha-amylase activity"/>
    <property type="evidence" value="ECO:0007669"/>
    <property type="project" value="UniProtKB-UniRule"/>
</dbReference>
<dbReference type="PRINTS" id="PR00110">
    <property type="entry name" value="ALPHAAMYLASE"/>
</dbReference>